<name>A0A7S3JHT8_9SPIT</name>
<feature type="compositionally biased region" description="Polar residues" evidence="1">
    <location>
        <begin position="146"/>
        <end position="158"/>
    </location>
</feature>
<feature type="region of interest" description="Disordered" evidence="1">
    <location>
        <begin position="1"/>
        <end position="27"/>
    </location>
</feature>
<dbReference type="AlphaFoldDB" id="A0A7S3JHT8"/>
<gene>
    <name evidence="2" type="ORF">EHAR0213_LOCUS14583</name>
</gene>
<evidence type="ECO:0000256" key="1">
    <source>
        <dbReference type="SAM" id="MobiDB-lite"/>
    </source>
</evidence>
<accession>A0A7S3JHT8</accession>
<evidence type="ECO:0000313" key="2">
    <source>
        <dbReference type="EMBL" id="CAE0355666.1"/>
    </source>
</evidence>
<protein>
    <submittedName>
        <fullName evidence="2">Uncharacterized protein</fullName>
    </submittedName>
</protein>
<feature type="region of interest" description="Disordered" evidence="1">
    <location>
        <begin position="110"/>
        <end position="158"/>
    </location>
</feature>
<dbReference type="EMBL" id="HBII01034933">
    <property type="protein sequence ID" value="CAE0355666.1"/>
    <property type="molecule type" value="Transcribed_RNA"/>
</dbReference>
<organism evidence="2">
    <name type="scientific">Euplotes harpa</name>
    <dbReference type="NCBI Taxonomy" id="151035"/>
    <lineage>
        <taxon>Eukaryota</taxon>
        <taxon>Sar</taxon>
        <taxon>Alveolata</taxon>
        <taxon>Ciliophora</taxon>
        <taxon>Intramacronucleata</taxon>
        <taxon>Spirotrichea</taxon>
        <taxon>Hypotrichia</taxon>
        <taxon>Euplotida</taxon>
        <taxon>Euplotidae</taxon>
        <taxon>Euplotes</taxon>
    </lineage>
</organism>
<sequence>MKKRSAYSQKHYPSPEENTEKMLPPYNLNNDELKQMVAQALKGTIYEQELSPAKKATSMNKSQSAKLIETSDSRFKEAIQDAKLMPTMREIKYLFEKLVGEKFEKEMRPDVRQMNEDLNQVHPSGRKSPPLLEKPKTGGVVKSIPMRSQTQRQMSEYDNLSKKKLLEFADDIEK</sequence>
<proteinExistence type="predicted"/>
<reference evidence="2" key="1">
    <citation type="submission" date="2021-01" db="EMBL/GenBank/DDBJ databases">
        <authorList>
            <person name="Corre E."/>
            <person name="Pelletier E."/>
            <person name="Niang G."/>
            <person name="Scheremetjew M."/>
            <person name="Finn R."/>
            <person name="Kale V."/>
            <person name="Holt S."/>
            <person name="Cochrane G."/>
            <person name="Meng A."/>
            <person name="Brown T."/>
            <person name="Cohen L."/>
        </authorList>
    </citation>
    <scope>NUCLEOTIDE SEQUENCE</scope>
    <source>
        <strain evidence="2">FSP1.4</strain>
    </source>
</reference>